<name>A0A8S1TN45_PAROT</name>
<accession>A0A8S1TN45</accession>
<evidence type="ECO:0000313" key="1">
    <source>
        <dbReference type="EMBL" id="CAD8155451.1"/>
    </source>
</evidence>
<dbReference type="AlphaFoldDB" id="A0A8S1TN45"/>
<proteinExistence type="predicted"/>
<keyword evidence="2" id="KW-1185">Reference proteome</keyword>
<sequence>MILSNEQQLNQKNLETLNEKKKLASILIEDTSFDILINKKRAELSEKEYSKWVDQMKKLDQQKSVLIKDIGQYQNFLNKVDIKQIQTYEQLGCFGSLRQQEHLYQIQAQIKKKIQMEQQEIDKKRVIEIANKENRNNNKIEKNLQIIEEIQEEKDYIINEEIQKNQQVGEVQEVQMETNLGKLKYQSKKASQGRLLNRVLSSSMSFKLKQQ</sequence>
<dbReference type="Proteomes" id="UP000683925">
    <property type="component" value="Unassembled WGS sequence"/>
</dbReference>
<reference evidence="1" key="1">
    <citation type="submission" date="2021-01" db="EMBL/GenBank/DDBJ databases">
        <authorList>
            <consortium name="Genoscope - CEA"/>
            <person name="William W."/>
        </authorList>
    </citation>
    <scope>NUCLEOTIDE SEQUENCE</scope>
</reference>
<gene>
    <name evidence="1" type="ORF">POCTA_138.1.T0300310</name>
</gene>
<dbReference type="OrthoDB" id="10483126at2759"/>
<dbReference type="OMA" id="DKVQMEA"/>
<dbReference type="EMBL" id="CAJJDP010000030">
    <property type="protein sequence ID" value="CAD8155451.1"/>
    <property type="molecule type" value="Genomic_DNA"/>
</dbReference>
<organism evidence="1 2">
    <name type="scientific">Paramecium octaurelia</name>
    <dbReference type="NCBI Taxonomy" id="43137"/>
    <lineage>
        <taxon>Eukaryota</taxon>
        <taxon>Sar</taxon>
        <taxon>Alveolata</taxon>
        <taxon>Ciliophora</taxon>
        <taxon>Intramacronucleata</taxon>
        <taxon>Oligohymenophorea</taxon>
        <taxon>Peniculida</taxon>
        <taxon>Parameciidae</taxon>
        <taxon>Paramecium</taxon>
    </lineage>
</organism>
<comment type="caution">
    <text evidence="1">The sequence shown here is derived from an EMBL/GenBank/DDBJ whole genome shotgun (WGS) entry which is preliminary data.</text>
</comment>
<evidence type="ECO:0000313" key="2">
    <source>
        <dbReference type="Proteomes" id="UP000683925"/>
    </source>
</evidence>
<protein>
    <submittedName>
        <fullName evidence="1">Uncharacterized protein</fullName>
    </submittedName>
</protein>